<dbReference type="RefSeq" id="WP_126807840.1">
    <property type="nucleotide sequence ID" value="NZ_PIPP01000003.1"/>
</dbReference>
<dbReference type="GO" id="GO:0016491">
    <property type="term" value="F:oxidoreductase activity"/>
    <property type="evidence" value="ECO:0007669"/>
    <property type="project" value="TreeGrafter"/>
</dbReference>
<protein>
    <submittedName>
        <fullName evidence="1">Short-chain dehydrogenase</fullName>
    </submittedName>
</protein>
<dbReference type="AlphaFoldDB" id="A0A432WT53"/>
<dbReference type="Proteomes" id="UP000286934">
    <property type="component" value="Unassembled WGS sequence"/>
</dbReference>
<dbReference type="SUPFAM" id="SSF51735">
    <property type="entry name" value="NAD(P)-binding Rossmann-fold domains"/>
    <property type="match status" value="1"/>
</dbReference>
<gene>
    <name evidence="1" type="ORF">CWE13_08885</name>
</gene>
<dbReference type="InterPro" id="IPR036291">
    <property type="entry name" value="NAD(P)-bd_dom_sf"/>
</dbReference>
<proteinExistence type="predicted"/>
<evidence type="ECO:0000313" key="1">
    <source>
        <dbReference type="EMBL" id="RUO36950.1"/>
    </source>
</evidence>
<name>A0A432WT53_9GAMM</name>
<dbReference type="Pfam" id="PF00106">
    <property type="entry name" value="adh_short"/>
    <property type="match status" value="1"/>
</dbReference>
<reference evidence="2" key="1">
    <citation type="journal article" date="2018" name="Front. Microbiol.">
        <title>Genome-Based Analysis Reveals the Taxonomy and Diversity of the Family Idiomarinaceae.</title>
        <authorList>
            <person name="Liu Y."/>
            <person name="Lai Q."/>
            <person name="Shao Z."/>
        </authorList>
    </citation>
    <scope>NUCLEOTIDE SEQUENCE [LARGE SCALE GENOMIC DNA]</scope>
    <source>
        <strain evidence="2">AIS</strain>
    </source>
</reference>
<evidence type="ECO:0000313" key="2">
    <source>
        <dbReference type="Proteomes" id="UP000286934"/>
    </source>
</evidence>
<dbReference type="PRINTS" id="PR00081">
    <property type="entry name" value="GDHRDH"/>
</dbReference>
<keyword evidence="2" id="KW-1185">Reference proteome</keyword>
<dbReference type="OrthoDB" id="9785826at2"/>
<dbReference type="InterPro" id="IPR051468">
    <property type="entry name" value="Fungal_SecMetab_SDRs"/>
</dbReference>
<dbReference type="Gene3D" id="3.40.50.720">
    <property type="entry name" value="NAD(P)-binding Rossmann-like Domain"/>
    <property type="match status" value="1"/>
</dbReference>
<organism evidence="1 2">
    <name type="scientific">Aliidiomarina shirensis</name>
    <dbReference type="NCBI Taxonomy" id="1048642"/>
    <lineage>
        <taxon>Bacteria</taxon>
        <taxon>Pseudomonadati</taxon>
        <taxon>Pseudomonadota</taxon>
        <taxon>Gammaproteobacteria</taxon>
        <taxon>Alteromonadales</taxon>
        <taxon>Idiomarinaceae</taxon>
        <taxon>Aliidiomarina</taxon>
    </lineage>
</organism>
<dbReference type="InterPro" id="IPR002347">
    <property type="entry name" value="SDR_fam"/>
</dbReference>
<dbReference type="EMBL" id="PIPP01000003">
    <property type="protein sequence ID" value="RUO36950.1"/>
    <property type="molecule type" value="Genomic_DNA"/>
</dbReference>
<dbReference type="GO" id="GO:0005737">
    <property type="term" value="C:cytoplasm"/>
    <property type="evidence" value="ECO:0007669"/>
    <property type="project" value="TreeGrafter"/>
</dbReference>
<accession>A0A432WT53</accession>
<dbReference type="PANTHER" id="PTHR43544">
    <property type="entry name" value="SHORT-CHAIN DEHYDROGENASE/REDUCTASE"/>
    <property type="match status" value="1"/>
</dbReference>
<dbReference type="PANTHER" id="PTHR43544:SF12">
    <property type="entry name" value="NAD(P)-BINDING ROSSMANN-FOLD SUPERFAMILY PROTEIN"/>
    <property type="match status" value="1"/>
</dbReference>
<comment type="caution">
    <text evidence="1">The sequence shown here is derived from an EMBL/GenBank/DDBJ whole genome shotgun (WGS) entry which is preliminary data.</text>
</comment>
<sequence length="263" mass="29264">MQVVAVFGANGGLGQALIQEYLITNPQACVLAVARSECPEALFNWLQAENFSFSESDVEIDPGRVIWQKCNFSEPSLHALFELWRAANIELSGLLSTIGWLHQESAEHGNWQPERRIEALNEAQLLEYFRVNAILPALILQGAKPLLPKKEPSFVIQLGAKVGSITDNHLGGWYGYRASKAALNMLYKTAAIEFKRTHKQLCIGVIHPGTTDTDLSKPFQERLPADKLYSAAASAERIWSVINSLDAKDSGGFWFWDGKPLPW</sequence>